<protein>
    <submittedName>
        <fullName evidence="2">CAP domain-containing protein</fullName>
    </submittedName>
</protein>
<dbReference type="PROSITE" id="PS51257">
    <property type="entry name" value="PROKAR_LIPOPROTEIN"/>
    <property type="match status" value="1"/>
</dbReference>
<accession>A0ABU3D9K0</accession>
<dbReference type="PANTHER" id="PTHR31157">
    <property type="entry name" value="SCP DOMAIN-CONTAINING PROTEIN"/>
    <property type="match status" value="1"/>
</dbReference>
<reference evidence="2 3" key="1">
    <citation type="submission" date="2023-09" db="EMBL/GenBank/DDBJ databases">
        <authorList>
            <person name="Rey-Velasco X."/>
        </authorList>
    </citation>
    <scope>NUCLEOTIDE SEQUENCE [LARGE SCALE GENOMIC DNA]</scope>
    <source>
        <strain evidence="2 3">F117</strain>
    </source>
</reference>
<dbReference type="Gene3D" id="3.40.33.10">
    <property type="entry name" value="CAP"/>
    <property type="match status" value="1"/>
</dbReference>
<evidence type="ECO:0000313" key="3">
    <source>
        <dbReference type="Proteomes" id="UP001262582"/>
    </source>
</evidence>
<dbReference type="PANTHER" id="PTHR31157:SF1">
    <property type="entry name" value="SCP DOMAIN-CONTAINING PROTEIN"/>
    <property type="match status" value="1"/>
</dbReference>
<evidence type="ECO:0000259" key="1">
    <source>
        <dbReference type="Pfam" id="PF00188"/>
    </source>
</evidence>
<keyword evidence="3" id="KW-1185">Reference proteome</keyword>
<organism evidence="2 3">
    <name type="scientific">Autumnicola musiva</name>
    <dbReference type="NCBI Taxonomy" id="3075589"/>
    <lineage>
        <taxon>Bacteria</taxon>
        <taxon>Pseudomonadati</taxon>
        <taxon>Bacteroidota</taxon>
        <taxon>Flavobacteriia</taxon>
        <taxon>Flavobacteriales</taxon>
        <taxon>Flavobacteriaceae</taxon>
        <taxon>Autumnicola</taxon>
    </lineage>
</organism>
<sequence>MFKRALRFVMVLYCTISLVSCSKKSIEEEVKSYDQVAENKISYNYTEVELEILERINAYRTKLGLGKLNVLHEVSVEAENHTEYMISKGEVSHDNFPVRYGNLVNKVGAREVSENVAFGYHTADAVVKAWTKSEGHRLNIEGEHTHFGISVKEDSEGKNYYTNIFITR</sequence>
<dbReference type="Pfam" id="PF00188">
    <property type="entry name" value="CAP"/>
    <property type="match status" value="1"/>
</dbReference>
<dbReference type="EMBL" id="JAVRHK010000017">
    <property type="protein sequence ID" value="MDT0678218.1"/>
    <property type="molecule type" value="Genomic_DNA"/>
</dbReference>
<evidence type="ECO:0000313" key="2">
    <source>
        <dbReference type="EMBL" id="MDT0678218.1"/>
    </source>
</evidence>
<dbReference type="CDD" id="cd05379">
    <property type="entry name" value="CAP_bacterial"/>
    <property type="match status" value="1"/>
</dbReference>
<dbReference type="InterPro" id="IPR035940">
    <property type="entry name" value="CAP_sf"/>
</dbReference>
<dbReference type="InterPro" id="IPR014044">
    <property type="entry name" value="CAP_dom"/>
</dbReference>
<dbReference type="SUPFAM" id="SSF55797">
    <property type="entry name" value="PR-1-like"/>
    <property type="match status" value="1"/>
</dbReference>
<dbReference type="RefSeq" id="WP_311504554.1">
    <property type="nucleotide sequence ID" value="NZ_JAVRHK010000017.1"/>
</dbReference>
<feature type="domain" description="SCP" evidence="1">
    <location>
        <begin position="53"/>
        <end position="162"/>
    </location>
</feature>
<comment type="caution">
    <text evidence="2">The sequence shown here is derived from an EMBL/GenBank/DDBJ whole genome shotgun (WGS) entry which is preliminary data.</text>
</comment>
<name>A0ABU3D9K0_9FLAO</name>
<dbReference type="Proteomes" id="UP001262582">
    <property type="component" value="Unassembled WGS sequence"/>
</dbReference>
<gene>
    <name evidence="2" type="ORF">RM539_16665</name>
</gene>
<proteinExistence type="predicted"/>